<keyword evidence="3 7" id="KW-1134">Transmembrane beta strand</keyword>
<dbReference type="PATRIC" id="fig|818.23.peg.858"/>
<dbReference type="GO" id="GO:0009279">
    <property type="term" value="C:cell outer membrane"/>
    <property type="evidence" value="ECO:0007669"/>
    <property type="project" value="UniProtKB-SubCell"/>
</dbReference>
<evidence type="ECO:0000313" key="11">
    <source>
        <dbReference type="EMBL" id="KAB4307069.1"/>
    </source>
</evidence>
<evidence type="ECO:0000313" key="10">
    <source>
        <dbReference type="EMBL" id="CUP45231.1"/>
    </source>
</evidence>
<reference evidence="10 17" key="1">
    <citation type="submission" date="2015-09" db="EMBL/GenBank/DDBJ databases">
        <authorList>
            <consortium name="Pathogen Informatics"/>
        </authorList>
    </citation>
    <scope>NUCLEOTIDE SEQUENCE [LARGE SCALE GENOMIC DNA]</scope>
    <source>
        <strain evidence="10 17">2789STDY5834899</strain>
    </source>
</reference>
<dbReference type="Proteomes" id="UP000436825">
    <property type="component" value="Unassembled WGS sequence"/>
</dbReference>
<evidence type="ECO:0000313" key="13">
    <source>
        <dbReference type="EMBL" id="KAB4482574.1"/>
    </source>
</evidence>
<comment type="similarity">
    <text evidence="7">Belongs to the TonB-dependent receptor family.</text>
</comment>
<dbReference type="RefSeq" id="WP_008763977.1">
    <property type="nucleotide sequence ID" value="NZ_BAABXH010000001.1"/>
</dbReference>
<evidence type="ECO:0000256" key="4">
    <source>
        <dbReference type="ARBA" id="ARBA00022692"/>
    </source>
</evidence>
<comment type="subcellular location">
    <subcellularLocation>
        <location evidence="1 7">Cell outer membrane</location>
        <topology evidence="1 7">Multi-pass membrane protein</topology>
    </subcellularLocation>
</comment>
<dbReference type="EMBL" id="CP083681">
    <property type="protein sequence ID" value="UYU71438.1"/>
    <property type="molecule type" value="Genomic_DNA"/>
</dbReference>
<dbReference type="SUPFAM" id="SSF49464">
    <property type="entry name" value="Carboxypeptidase regulatory domain-like"/>
    <property type="match status" value="1"/>
</dbReference>
<dbReference type="Proteomes" id="UP000440614">
    <property type="component" value="Unassembled WGS sequence"/>
</dbReference>
<dbReference type="InterPro" id="IPR012910">
    <property type="entry name" value="Plug_dom"/>
</dbReference>
<dbReference type="NCBIfam" id="TIGR04057">
    <property type="entry name" value="SusC_RagA_signa"/>
    <property type="match status" value="1"/>
</dbReference>
<reference evidence="18 19" key="2">
    <citation type="journal article" date="2019" name="Nat. Med.">
        <title>A library of human gut bacterial isolates paired with longitudinal multiomics data enables mechanistic microbiome research.</title>
        <authorList>
            <person name="Poyet M."/>
            <person name="Groussin M."/>
            <person name="Gibbons S.M."/>
            <person name="Avila-Pacheco J."/>
            <person name="Jiang X."/>
            <person name="Kearney S.M."/>
            <person name="Perrotta A.R."/>
            <person name="Berdy B."/>
            <person name="Zhao S."/>
            <person name="Lieberman T.D."/>
            <person name="Swanson P.K."/>
            <person name="Smith M."/>
            <person name="Roesemann S."/>
            <person name="Alexander J.E."/>
            <person name="Rich S.A."/>
            <person name="Livny J."/>
            <person name="Vlamakis H."/>
            <person name="Clish C."/>
            <person name="Bullock K."/>
            <person name="Deik A."/>
            <person name="Scott J."/>
            <person name="Pierce K.A."/>
            <person name="Xavier R.J."/>
            <person name="Alm E.J."/>
        </authorList>
    </citation>
    <scope>NUCLEOTIDE SEQUENCE [LARGE SCALE GENOMIC DNA]</scope>
    <source>
        <strain evidence="12 18">BIOML-A160</strain>
        <strain evidence="13 19">BIOML-A162</strain>
        <strain evidence="11 20">BIOML-A188</strain>
    </source>
</reference>
<proteinExistence type="inferred from homology"/>
<evidence type="ECO:0000256" key="3">
    <source>
        <dbReference type="ARBA" id="ARBA00022452"/>
    </source>
</evidence>
<dbReference type="EMBL" id="CZAP01000006">
    <property type="protein sequence ID" value="CUP45231.1"/>
    <property type="molecule type" value="Genomic_DNA"/>
</dbReference>
<dbReference type="FunFam" id="2.170.130.10:FF:000003">
    <property type="entry name" value="SusC/RagA family TonB-linked outer membrane protein"/>
    <property type="match status" value="1"/>
</dbReference>
<accession>A0A0P0ER59</accession>
<dbReference type="EMBL" id="CP083685">
    <property type="protein sequence ID" value="UYU92473.1"/>
    <property type="molecule type" value="Genomic_DNA"/>
</dbReference>
<dbReference type="Gene3D" id="2.60.40.1120">
    <property type="entry name" value="Carboxypeptidase-like, regulatory domain"/>
    <property type="match status" value="1"/>
</dbReference>
<feature type="chain" id="PRO_5002966842" evidence="8">
    <location>
        <begin position="24"/>
        <end position="1120"/>
    </location>
</feature>
<name>A0A0P0ER59_BACT4</name>
<evidence type="ECO:0000256" key="5">
    <source>
        <dbReference type="ARBA" id="ARBA00023136"/>
    </source>
</evidence>
<evidence type="ECO:0000256" key="6">
    <source>
        <dbReference type="ARBA" id="ARBA00023237"/>
    </source>
</evidence>
<dbReference type="AlphaFoldDB" id="A0A0P0ER59"/>
<evidence type="ECO:0000313" key="19">
    <source>
        <dbReference type="Proteomes" id="UP000436858"/>
    </source>
</evidence>
<evidence type="ECO:0000313" key="14">
    <source>
        <dbReference type="EMBL" id="MDC2238541.1"/>
    </source>
</evidence>
<dbReference type="Proteomes" id="UP000095576">
    <property type="component" value="Unassembled WGS sequence"/>
</dbReference>
<evidence type="ECO:0000256" key="7">
    <source>
        <dbReference type="PROSITE-ProRule" id="PRU01360"/>
    </source>
</evidence>
<sequence length="1120" mass="124709">MKKIFSLLALVLFINLFTYQAQAQTAVVNINKTSVSLKELIQEVEKQAGYLFVYGKDINIEQKVKINARNKQVKALLENVLPQIGLTYEYADNYISLKKTQVEKKSIGKKIIVKGTVVDKSGEPIIGANIMEQGSASNGTITDIDGKFTLSLPSNSVLAVTYVGFSTKNIPVNNQNAIQIVMEEDSEILEEVVVVAYGTQKKISSTAAVSSMKTKDVAQKPVINISNSLAGRMAGVIAKQGSGEPGADGSDLRIRGVATLGNQSPLVVVDGVPRDFSRIDPNMIEDITILKDAAAVAPYGMAGANGVVLVTTKKGKSGAPVLSYNGYIGFQNPTRITDQVNSYEYALMKNEAAMNAGYPNYYAYSQHDLEMYRKTCAGDPDADPDRYPNSNGLRDLVQNNSVITNHNLQLSGGSDKFQYYVSLGYSYQEGMWSTTDYQRFNLLANLSVDATKYTKISLSLGGWHEKKNYPGADTGDIMYQAYRTPPISAIQYSNGLWGQYVGKSLFGLTYRSGYRQEPADQLNTSLSIEQQLPFIQGLSIKGVINYDPYRVKKKKYLTPIPVYTLDASQTPYQFVEGFQGPEKPNLEQSFEESVSMTYQGMINYSRTFGKHTVTGLGVIEARERNVWNMSAKRLNYNINIDEINAGSSDPADISNGGTSWKERQVGYAFRLGYNYDNRYMAEVSGRYDGHYYFAPGKRFGFFPAFSLGWNLREESFMKDVEWMDKLKLRLSYGESGNLAGSSYQYMSDYGFGNAVNFGGVPMMGMWENLQGNPNITWEKAKKFDFGVEFSVLNGMFSLEADYFYEKRSNMLMAPNALVPAEYGIPLSQVNAGSMHNQGIDLSLNFNKRIGKDWMISAKGTFTFARNILDEVFETEATFNNPNRRRTGRPDGTMFGYNALGYFTYDDFNPDGSLKAGIATQPWGQVYPGDLRYEDLSGPNGVPDGKIDEHDQTVIGFSNWAPEIIFGLAPTVQWKNFDLNALIQGATRTSISLGETLVMPFFDSGSATKLQFSDHWTPDNTNAPYPRLTSEVTVNNHRQPSSWWVRDATYIRLKSIEIGYTLPRSALNFIGISSARVYASGQNLWTWTPFMKELIDPEAKSANGKYYMQQAVYAFGLNITF</sequence>
<dbReference type="Proteomes" id="UP001162960">
    <property type="component" value="Chromosome"/>
</dbReference>
<dbReference type="EMBL" id="WCRW01000009">
    <property type="protein sequence ID" value="KAB4455026.1"/>
    <property type="molecule type" value="Genomic_DNA"/>
</dbReference>
<dbReference type="InterPro" id="IPR037066">
    <property type="entry name" value="Plug_dom_sf"/>
</dbReference>
<dbReference type="InterPro" id="IPR039426">
    <property type="entry name" value="TonB-dep_rcpt-like"/>
</dbReference>
<evidence type="ECO:0000313" key="12">
    <source>
        <dbReference type="EMBL" id="KAB4455026.1"/>
    </source>
</evidence>
<evidence type="ECO:0000313" key="18">
    <source>
        <dbReference type="Proteomes" id="UP000436825"/>
    </source>
</evidence>
<dbReference type="OMA" id="DITRIGY"/>
<evidence type="ECO:0000313" key="20">
    <source>
        <dbReference type="Proteomes" id="UP000440614"/>
    </source>
</evidence>
<keyword evidence="2 7" id="KW-0813">Transport</keyword>
<dbReference type="Gene3D" id="2.170.130.10">
    <property type="entry name" value="TonB-dependent receptor, plug domain"/>
    <property type="match status" value="1"/>
</dbReference>
<dbReference type="DNASU" id="1074429"/>
<organism evidence="12 18">
    <name type="scientific">Bacteroides thetaiotaomicron</name>
    <dbReference type="NCBI Taxonomy" id="818"/>
    <lineage>
        <taxon>Bacteria</taxon>
        <taxon>Pseudomonadati</taxon>
        <taxon>Bacteroidota</taxon>
        <taxon>Bacteroidia</taxon>
        <taxon>Bacteroidales</taxon>
        <taxon>Bacteroidaceae</taxon>
        <taxon>Bacteroides</taxon>
    </lineage>
</organism>
<keyword evidence="5 7" id="KW-0472">Membrane</keyword>
<evidence type="ECO:0000256" key="8">
    <source>
        <dbReference type="SAM" id="SignalP"/>
    </source>
</evidence>
<dbReference type="EMBL" id="WCSY01000026">
    <property type="protein sequence ID" value="KAB4307069.1"/>
    <property type="molecule type" value="Genomic_DNA"/>
</dbReference>
<evidence type="ECO:0000313" key="15">
    <source>
        <dbReference type="EMBL" id="UYU71438.1"/>
    </source>
</evidence>
<evidence type="ECO:0000259" key="9">
    <source>
        <dbReference type="Pfam" id="PF07715"/>
    </source>
</evidence>
<feature type="signal peptide" evidence="8">
    <location>
        <begin position="1"/>
        <end position="23"/>
    </location>
</feature>
<evidence type="ECO:0000256" key="1">
    <source>
        <dbReference type="ARBA" id="ARBA00004571"/>
    </source>
</evidence>
<gene>
    <name evidence="10" type="ORF">ERS852511_02141</name>
    <name evidence="12" type="ORF">GAN75_14480</name>
    <name evidence="13" type="ORF">GAN91_11280</name>
    <name evidence="11" type="ORF">GAO51_22155</name>
    <name evidence="15" type="ORF">KQP59_24790</name>
    <name evidence="16" type="ORF">KQP74_07535</name>
    <name evidence="14" type="ORF">PO127_22620</name>
</gene>
<dbReference type="InterPro" id="IPR008969">
    <property type="entry name" value="CarboxyPept-like_regulatory"/>
</dbReference>
<dbReference type="Proteomes" id="UP001217776">
    <property type="component" value="Unassembled WGS sequence"/>
</dbReference>
<dbReference type="InterPro" id="IPR036942">
    <property type="entry name" value="Beta-barrel_TonB_sf"/>
</dbReference>
<dbReference type="Pfam" id="PF07715">
    <property type="entry name" value="Plug"/>
    <property type="match status" value="1"/>
</dbReference>
<feature type="domain" description="TonB-dependent receptor plug" evidence="9">
    <location>
        <begin position="202"/>
        <end position="307"/>
    </location>
</feature>
<reference evidence="14" key="4">
    <citation type="submission" date="2022-10" db="EMBL/GenBank/DDBJ databases">
        <title>Human gut microbiome strain richness.</title>
        <authorList>
            <person name="Chen-Liaw A."/>
        </authorList>
    </citation>
    <scope>NUCLEOTIDE SEQUENCE</scope>
    <source>
        <strain evidence="14">1001283st1_A3_1001283B150304_161114</strain>
    </source>
</reference>
<reference evidence="15" key="3">
    <citation type="submission" date="2021-06" db="EMBL/GenBank/DDBJ databases">
        <title>Interrogation of the integrated mobile genetic elements in gut-associated Bacteroides with a consensus prediction approach.</title>
        <authorList>
            <person name="Campbell D.E."/>
            <person name="Leigh J.R."/>
            <person name="Kim T."/>
            <person name="England W."/>
            <person name="Whitaker R.J."/>
            <person name="Degnan P.H."/>
        </authorList>
    </citation>
    <scope>NUCLEOTIDE SEQUENCE</scope>
    <source>
        <strain evidence="16">VPI-3443</strain>
        <strain evidence="15">VPI-BTDOT2</strain>
    </source>
</reference>
<dbReference type="SUPFAM" id="SSF56935">
    <property type="entry name" value="Porins"/>
    <property type="match status" value="1"/>
</dbReference>
<keyword evidence="6 7" id="KW-0998">Cell outer membrane</keyword>
<dbReference type="GeneID" id="60923365"/>
<dbReference type="Proteomes" id="UP001156216">
    <property type="component" value="Chromosome"/>
</dbReference>
<dbReference type="FunFam" id="2.60.40.1120:FF:000003">
    <property type="entry name" value="Outer membrane protein Omp121"/>
    <property type="match status" value="1"/>
</dbReference>
<evidence type="ECO:0000313" key="16">
    <source>
        <dbReference type="EMBL" id="UYU92473.1"/>
    </source>
</evidence>
<keyword evidence="12" id="KW-0675">Receptor</keyword>
<dbReference type="NCBIfam" id="TIGR04056">
    <property type="entry name" value="OMP_RagA_SusC"/>
    <property type="match status" value="1"/>
</dbReference>
<evidence type="ECO:0000256" key="2">
    <source>
        <dbReference type="ARBA" id="ARBA00022448"/>
    </source>
</evidence>
<dbReference type="Proteomes" id="UP000436858">
    <property type="component" value="Unassembled WGS sequence"/>
</dbReference>
<dbReference type="PROSITE" id="PS52016">
    <property type="entry name" value="TONB_DEPENDENT_REC_3"/>
    <property type="match status" value="1"/>
</dbReference>
<dbReference type="EMBL" id="WCRY01000009">
    <property type="protein sequence ID" value="KAB4482574.1"/>
    <property type="molecule type" value="Genomic_DNA"/>
</dbReference>
<dbReference type="InterPro" id="IPR023997">
    <property type="entry name" value="TonB-dep_OMP_SusC/RagA_CS"/>
</dbReference>
<dbReference type="KEGG" id="btho:Btheta7330_00844"/>
<dbReference type="InterPro" id="IPR023996">
    <property type="entry name" value="TonB-dep_OMP_SusC/RagA"/>
</dbReference>
<dbReference type="Gene3D" id="2.40.170.20">
    <property type="entry name" value="TonB-dependent receptor, beta-barrel domain"/>
    <property type="match status" value="1"/>
</dbReference>
<keyword evidence="8" id="KW-0732">Signal</keyword>
<protein>
    <submittedName>
        <fullName evidence="10">Putative TonB-dependent outer membrane receptor protein</fullName>
    </submittedName>
    <submittedName>
        <fullName evidence="12">TonB-dependent receptor</fullName>
    </submittedName>
</protein>
<accession>C6IRW4</accession>
<dbReference type="EMBL" id="JAQNVG010000053">
    <property type="protein sequence ID" value="MDC2238541.1"/>
    <property type="molecule type" value="Genomic_DNA"/>
</dbReference>
<evidence type="ECO:0000313" key="17">
    <source>
        <dbReference type="Proteomes" id="UP000095576"/>
    </source>
</evidence>
<keyword evidence="4 7" id="KW-0812">Transmembrane</keyword>
<dbReference type="Pfam" id="PF13715">
    <property type="entry name" value="CarbopepD_reg_2"/>
    <property type="match status" value="1"/>
</dbReference>